<evidence type="ECO:0000313" key="2">
    <source>
        <dbReference type="Proteomes" id="UP000747542"/>
    </source>
</evidence>
<name>A0A8J5JF88_HOMAM</name>
<dbReference type="AlphaFoldDB" id="A0A8J5JF88"/>
<accession>A0A8J5JF88</accession>
<feature type="non-terminal residue" evidence="1">
    <location>
        <position position="110"/>
    </location>
</feature>
<evidence type="ECO:0000313" key="1">
    <source>
        <dbReference type="EMBL" id="KAG7156256.1"/>
    </source>
</evidence>
<proteinExistence type="predicted"/>
<reference evidence="1" key="1">
    <citation type="journal article" date="2021" name="Sci. Adv.">
        <title>The American lobster genome reveals insights on longevity, neural, and immune adaptations.</title>
        <authorList>
            <person name="Polinski J.M."/>
            <person name="Zimin A.V."/>
            <person name="Clark K.F."/>
            <person name="Kohn A.B."/>
            <person name="Sadowski N."/>
            <person name="Timp W."/>
            <person name="Ptitsyn A."/>
            <person name="Khanna P."/>
            <person name="Romanova D.Y."/>
            <person name="Williams P."/>
            <person name="Greenwood S.J."/>
            <person name="Moroz L.L."/>
            <person name="Walt D.R."/>
            <person name="Bodnar A.G."/>
        </authorList>
    </citation>
    <scope>NUCLEOTIDE SEQUENCE</scope>
    <source>
        <strain evidence="1">GMGI-L3</strain>
    </source>
</reference>
<keyword evidence="2" id="KW-1185">Reference proteome</keyword>
<protein>
    <submittedName>
        <fullName evidence="1">Uncharacterized protein</fullName>
    </submittedName>
</protein>
<gene>
    <name evidence="1" type="ORF">Hamer_G005975</name>
</gene>
<feature type="non-terminal residue" evidence="1">
    <location>
        <position position="1"/>
    </location>
</feature>
<organism evidence="1 2">
    <name type="scientific">Homarus americanus</name>
    <name type="common">American lobster</name>
    <dbReference type="NCBI Taxonomy" id="6706"/>
    <lineage>
        <taxon>Eukaryota</taxon>
        <taxon>Metazoa</taxon>
        <taxon>Ecdysozoa</taxon>
        <taxon>Arthropoda</taxon>
        <taxon>Crustacea</taxon>
        <taxon>Multicrustacea</taxon>
        <taxon>Malacostraca</taxon>
        <taxon>Eumalacostraca</taxon>
        <taxon>Eucarida</taxon>
        <taxon>Decapoda</taxon>
        <taxon>Pleocyemata</taxon>
        <taxon>Astacidea</taxon>
        <taxon>Nephropoidea</taxon>
        <taxon>Nephropidae</taxon>
        <taxon>Homarus</taxon>
    </lineage>
</organism>
<dbReference type="Proteomes" id="UP000747542">
    <property type="component" value="Unassembled WGS sequence"/>
</dbReference>
<dbReference type="EMBL" id="JAHLQT010039184">
    <property type="protein sequence ID" value="KAG7156256.1"/>
    <property type="molecule type" value="Genomic_DNA"/>
</dbReference>
<sequence length="110" mass="12520">LSSKTNHLPLPPASHKNLDWPAHHRQADNDLHAHIPAKKPHLTEVDMERRLEYACFWEDVYCNEKTFGKDRGLLPELGADTTNNVKLDMWLEPGEVAESVLVYSDGFTQA</sequence>
<comment type="caution">
    <text evidence="1">The sequence shown here is derived from an EMBL/GenBank/DDBJ whole genome shotgun (WGS) entry which is preliminary data.</text>
</comment>